<comment type="caution">
    <text evidence="11">The sequence shown here is derived from an EMBL/GenBank/DDBJ whole genome shotgun (WGS) entry which is preliminary data.</text>
</comment>
<evidence type="ECO:0000256" key="4">
    <source>
        <dbReference type="ARBA" id="ARBA00023098"/>
    </source>
</evidence>
<dbReference type="RefSeq" id="WP_263953055.1">
    <property type="nucleotide sequence ID" value="NZ_JAOYFC010000001.1"/>
</dbReference>
<evidence type="ECO:0000256" key="5">
    <source>
        <dbReference type="ARBA" id="ARBA00023315"/>
    </source>
</evidence>
<comment type="function">
    <text evidence="9">Catalyzes the first step in the biosynthesis of ornithine lipids, which are phosphorus-free membrane lipids. Catalyzes the 3-hydroxyacyl-acyl carrier protein-dependent acylation of ornithine to form lyso-ornithine lipid (LOL).</text>
</comment>
<evidence type="ECO:0000256" key="10">
    <source>
        <dbReference type="ARBA" id="ARBA00047785"/>
    </source>
</evidence>
<dbReference type="AlphaFoldDB" id="A0AAE3J020"/>
<dbReference type="Proteomes" id="UP001208041">
    <property type="component" value="Unassembled WGS sequence"/>
</dbReference>
<name>A0AAE3J020_9RHOB</name>
<reference evidence="11" key="1">
    <citation type="submission" date="2022-10" db="EMBL/GenBank/DDBJ databases">
        <authorList>
            <person name="Yue Y."/>
        </authorList>
    </citation>
    <scope>NUCLEOTIDE SEQUENCE</scope>
    <source>
        <strain evidence="11">Z654</strain>
    </source>
</reference>
<evidence type="ECO:0000256" key="8">
    <source>
        <dbReference type="ARBA" id="ARBA00039866"/>
    </source>
</evidence>
<keyword evidence="5" id="KW-0012">Acyltransferase</keyword>
<comment type="catalytic activity">
    <reaction evidence="10">
        <text>a (3R)-hydroxyacyl-[ACP] + L-ornithine = a lyso-ornithine lipid + holo-[ACP] + H(+)</text>
        <dbReference type="Rhea" id="RHEA:20633"/>
        <dbReference type="Rhea" id="RHEA-COMP:9685"/>
        <dbReference type="Rhea" id="RHEA-COMP:9945"/>
        <dbReference type="ChEBI" id="CHEBI:15378"/>
        <dbReference type="ChEBI" id="CHEBI:46911"/>
        <dbReference type="ChEBI" id="CHEBI:64479"/>
        <dbReference type="ChEBI" id="CHEBI:78827"/>
        <dbReference type="ChEBI" id="CHEBI:138482"/>
        <dbReference type="EC" id="2.3.2.30"/>
    </reaction>
    <physiologicalReaction direction="left-to-right" evidence="10">
        <dbReference type="Rhea" id="RHEA:20634"/>
    </physiologicalReaction>
</comment>
<dbReference type="GO" id="GO:0043810">
    <property type="term" value="F:ornithine-acyl [acyl carrier protein] N-acyltransferase activity"/>
    <property type="evidence" value="ECO:0007669"/>
    <property type="project" value="UniProtKB-EC"/>
</dbReference>
<evidence type="ECO:0000313" key="12">
    <source>
        <dbReference type="Proteomes" id="UP001208041"/>
    </source>
</evidence>
<keyword evidence="4" id="KW-0443">Lipid metabolism</keyword>
<dbReference type="PANTHER" id="PTHR37323">
    <property type="entry name" value="GCN5-RELATED N-ACETYLTRANSFERASE"/>
    <property type="match status" value="1"/>
</dbReference>
<dbReference type="Pfam" id="PF13444">
    <property type="entry name" value="Acetyltransf_5"/>
    <property type="match status" value="1"/>
</dbReference>
<evidence type="ECO:0000256" key="1">
    <source>
        <dbReference type="ARBA" id="ARBA00005189"/>
    </source>
</evidence>
<keyword evidence="2" id="KW-0444">Lipid biosynthesis</keyword>
<dbReference type="GO" id="GO:0006629">
    <property type="term" value="P:lipid metabolic process"/>
    <property type="evidence" value="ECO:0007669"/>
    <property type="project" value="UniProtKB-KW"/>
</dbReference>
<gene>
    <name evidence="11" type="ORF">OH136_06685</name>
</gene>
<dbReference type="PANTHER" id="PTHR37323:SF1">
    <property type="entry name" value="L-ORNITHINE N(ALPHA)-ACYLTRANSFERASE"/>
    <property type="match status" value="1"/>
</dbReference>
<comment type="similarity">
    <text evidence="6">Belongs to the acetyltransferase family. OlsB subfamily.</text>
</comment>
<evidence type="ECO:0000256" key="9">
    <source>
        <dbReference type="ARBA" id="ARBA00045724"/>
    </source>
</evidence>
<protein>
    <recommendedName>
        <fullName evidence="8">L-ornithine N(alpha)-acyltransferase</fullName>
        <ecNumber evidence="7">2.3.2.30</ecNumber>
    </recommendedName>
</protein>
<organism evidence="11 12">
    <name type="scientific">Halocynthiibacter halioticoli</name>
    <dbReference type="NCBI Taxonomy" id="2986804"/>
    <lineage>
        <taxon>Bacteria</taxon>
        <taxon>Pseudomonadati</taxon>
        <taxon>Pseudomonadota</taxon>
        <taxon>Alphaproteobacteria</taxon>
        <taxon>Rhodobacterales</taxon>
        <taxon>Paracoccaceae</taxon>
        <taxon>Halocynthiibacter</taxon>
    </lineage>
</organism>
<dbReference type="EC" id="2.3.2.30" evidence="7"/>
<evidence type="ECO:0000256" key="3">
    <source>
        <dbReference type="ARBA" id="ARBA00022679"/>
    </source>
</evidence>
<comment type="pathway">
    <text evidence="1">Lipid metabolism.</text>
</comment>
<evidence type="ECO:0000256" key="6">
    <source>
        <dbReference type="ARBA" id="ARBA00038095"/>
    </source>
</evidence>
<accession>A0AAE3J020</accession>
<evidence type="ECO:0000256" key="2">
    <source>
        <dbReference type="ARBA" id="ARBA00022516"/>
    </source>
</evidence>
<keyword evidence="12" id="KW-1185">Reference proteome</keyword>
<dbReference type="InterPro" id="IPR016181">
    <property type="entry name" value="Acyl_CoA_acyltransferase"/>
</dbReference>
<proteinExistence type="inferred from homology"/>
<evidence type="ECO:0000313" key="11">
    <source>
        <dbReference type="EMBL" id="MCV6824240.1"/>
    </source>
</evidence>
<keyword evidence="3" id="KW-0808">Transferase</keyword>
<dbReference type="SUPFAM" id="SSF55729">
    <property type="entry name" value="Acyl-CoA N-acyltransferases (Nat)"/>
    <property type="match status" value="1"/>
</dbReference>
<evidence type="ECO:0000256" key="7">
    <source>
        <dbReference type="ARBA" id="ARBA00039058"/>
    </source>
</evidence>
<dbReference type="InterPro" id="IPR052351">
    <property type="entry name" value="Ornithine_N-alpha-AT"/>
</dbReference>
<dbReference type="Gene3D" id="3.40.630.30">
    <property type="match status" value="1"/>
</dbReference>
<dbReference type="EMBL" id="JAOYFC010000001">
    <property type="protein sequence ID" value="MCV6824240.1"/>
    <property type="molecule type" value="Genomic_DNA"/>
</dbReference>
<sequence>MTMLKQGRYQARLAKTSHDIAAAQELRHRAFFQDEAQRGLDQDEFDEKCSHVLVSDLKTGRLVCCFRMMELADGRGITNSYAAQYYELSALADFDGPIVEMGRFCVDPSENSPDILRVAWGAMTEFVDSRGVQLLFGCSSFKGTEAEAYYDAFAMLKERHLAPKRWLPKVKAPDVFRFAQRLRRKPDPKRAMRSMPPLLKTYLAMGGWVSDHAVIDPVMNTLHVFTGLEIGAIPPARRRFLQAATR</sequence>